<evidence type="ECO:0008006" key="3">
    <source>
        <dbReference type="Google" id="ProtNLM"/>
    </source>
</evidence>
<dbReference type="GO" id="GO:0005737">
    <property type="term" value="C:cytoplasm"/>
    <property type="evidence" value="ECO:0007669"/>
    <property type="project" value="TreeGrafter"/>
</dbReference>
<dbReference type="Gene3D" id="3.40.50.150">
    <property type="entry name" value="Vaccinia Virus protein VP39"/>
    <property type="match status" value="1"/>
</dbReference>
<dbReference type="Proteomes" id="UP000305647">
    <property type="component" value="Unassembled WGS sequence"/>
</dbReference>
<protein>
    <recommendedName>
        <fullName evidence="3">Nicotinamide N-methyltransferase</fullName>
    </recommendedName>
</protein>
<evidence type="ECO:0000313" key="1">
    <source>
        <dbReference type="EMBL" id="TIC29414.1"/>
    </source>
</evidence>
<proteinExistence type="predicted"/>
<gene>
    <name evidence="1" type="ORF">E3Q10_02649</name>
</gene>
<accession>A0A4T0PMP3</accession>
<dbReference type="AlphaFoldDB" id="A0A4T0PMP3"/>
<comment type="caution">
    <text evidence="1">The sequence shown here is derived from an EMBL/GenBank/DDBJ whole genome shotgun (WGS) entry which is preliminary data.</text>
</comment>
<dbReference type="Pfam" id="PF10294">
    <property type="entry name" value="Methyltransf_16"/>
    <property type="match status" value="1"/>
</dbReference>
<dbReference type="GO" id="GO:0008757">
    <property type="term" value="F:S-adenosylmethionine-dependent methyltransferase activity"/>
    <property type="evidence" value="ECO:0007669"/>
    <property type="project" value="UniProtKB-ARBA"/>
</dbReference>
<sequence>MSLRAVFQEDAEYSEDLFSDSLEAIFGHHQPSQGEPGSKFIYKSPWKNLDIRIPNQPTNGLFSQMQWDSGLFLSDMISDKKGIFNDLSNKRILEFGAGTGLPSLLASLAGSPYVVCSDYDDDSLIENLRRNVQVNDLSNVKVIPHIWGHDVSPLVNEQKYNMILCADTLWMSDQLDNLLKSDSLSATIDKADPSSRVVIIAGFHTNRPPLAKFFRLAKEYNLIPDENGIKEWDIVDNTTKEFTYEGTLEPSICSRWKIISYLKYVSN</sequence>
<dbReference type="EMBL" id="SPRO01000028">
    <property type="protein sequence ID" value="TIC29414.1"/>
    <property type="molecule type" value="Genomic_DNA"/>
</dbReference>
<evidence type="ECO:0000313" key="2">
    <source>
        <dbReference type="Proteomes" id="UP000305647"/>
    </source>
</evidence>
<dbReference type="CDD" id="cd02440">
    <property type="entry name" value="AdoMet_MTases"/>
    <property type="match status" value="1"/>
</dbReference>
<reference evidence="1 2" key="1">
    <citation type="submission" date="2019-03" db="EMBL/GenBank/DDBJ databases">
        <title>Sequencing 25 genomes of Wallemia mellicola.</title>
        <authorList>
            <person name="Gostincar C."/>
        </authorList>
    </citation>
    <scope>NUCLEOTIDE SEQUENCE [LARGE SCALE GENOMIC DNA]</scope>
    <source>
        <strain evidence="1 2">EXF-8738</strain>
    </source>
</reference>
<dbReference type="SUPFAM" id="SSF53335">
    <property type="entry name" value="S-adenosyl-L-methionine-dependent methyltransferases"/>
    <property type="match status" value="1"/>
</dbReference>
<organism evidence="1 2">
    <name type="scientific">Wallemia mellicola</name>
    <dbReference type="NCBI Taxonomy" id="1708541"/>
    <lineage>
        <taxon>Eukaryota</taxon>
        <taxon>Fungi</taxon>
        <taxon>Dikarya</taxon>
        <taxon>Basidiomycota</taxon>
        <taxon>Wallemiomycotina</taxon>
        <taxon>Wallemiomycetes</taxon>
        <taxon>Wallemiales</taxon>
        <taxon>Wallemiaceae</taxon>
        <taxon>Wallemia</taxon>
    </lineage>
</organism>
<dbReference type="InterPro" id="IPR019410">
    <property type="entry name" value="Methyltransf_16"/>
</dbReference>
<name>A0A4T0PMP3_9BASI</name>
<dbReference type="PANTHER" id="PTHR14614:SF104">
    <property type="entry name" value="N-METHYLTRANSFERASE, PUTATIVE (AFU_ORTHOLOGUE AFUA_1G17750)-RELATED"/>
    <property type="match status" value="1"/>
</dbReference>
<dbReference type="PANTHER" id="PTHR14614">
    <property type="entry name" value="HEPATOCELLULAR CARCINOMA-ASSOCIATED ANTIGEN"/>
    <property type="match status" value="1"/>
</dbReference>
<dbReference type="InterPro" id="IPR029063">
    <property type="entry name" value="SAM-dependent_MTases_sf"/>
</dbReference>